<organism evidence="1 2">
    <name type="scientific">Trifolium medium</name>
    <dbReference type="NCBI Taxonomy" id="97028"/>
    <lineage>
        <taxon>Eukaryota</taxon>
        <taxon>Viridiplantae</taxon>
        <taxon>Streptophyta</taxon>
        <taxon>Embryophyta</taxon>
        <taxon>Tracheophyta</taxon>
        <taxon>Spermatophyta</taxon>
        <taxon>Magnoliopsida</taxon>
        <taxon>eudicotyledons</taxon>
        <taxon>Gunneridae</taxon>
        <taxon>Pentapetalae</taxon>
        <taxon>rosids</taxon>
        <taxon>fabids</taxon>
        <taxon>Fabales</taxon>
        <taxon>Fabaceae</taxon>
        <taxon>Papilionoideae</taxon>
        <taxon>50 kb inversion clade</taxon>
        <taxon>NPAAA clade</taxon>
        <taxon>Hologalegina</taxon>
        <taxon>IRL clade</taxon>
        <taxon>Trifolieae</taxon>
        <taxon>Trifolium</taxon>
    </lineage>
</organism>
<accession>A0A392U3E7</accession>
<proteinExistence type="predicted"/>
<dbReference type="Proteomes" id="UP000265520">
    <property type="component" value="Unassembled WGS sequence"/>
</dbReference>
<protein>
    <submittedName>
        <fullName evidence="1">Uncharacterized protein</fullName>
    </submittedName>
</protein>
<evidence type="ECO:0000313" key="1">
    <source>
        <dbReference type="EMBL" id="MCI67224.1"/>
    </source>
</evidence>
<keyword evidence="2" id="KW-1185">Reference proteome</keyword>
<evidence type="ECO:0000313" key="2">
    <source>
        <dbReference type="Proteomes" id="UP000265520"/>
    </source>
</evidence>
<dbReference type="EMBL" id="LXQA010712009">
    <property type="protein sequence ID" value="MCI67224.1"/>
    <property type="molecule type" value="Genomic_DNA"/>
</dbReference>
<dbReference type="AlphaFoldDB" id="A0A392U3E7"/>
<feature type="non-terminal residue" evidence="1">
    <location>
        <position position="1"/>
    </location>
</feature>
<name>A0A392U3E7_9FABA</name>
<reference evidence="1 2" key="1">
    <citation type="journal article" date="2018" name="Front. Plant Sci.">
        <title>Red Clover (Trifolium pratense) and Zigzag Clover (T. medium) - A Picture of Genomic Similarities and Differences.</title>
        <authorList>
            <person name="Dluhosova J."/>
            <person name="Istvanek J."/>
            <person name="Nedelnik J."/>
            <person name="Repkova J."/>
        </authorList>
    </citation>
    <scope>NUCLEOTIDE SEQUENCE [LARGE SCALE GENOMIC DNA]</scope>
    <source>
        <strain evidence="2">cv. 10/8</strain>
        <tissue evidence="1">Leaf</tissue>
    </source>
</reference>
<sequence>SGTFSEALMFPTSEALQSLKLSEILKCFIL</sequence>
<comment type="caution">
    <text evidence="1">The sequence shown here is derived from an EMBL/GenBank/DDBJ whole genome shotgun (WGS) entry which is preliminary data.</text>
</comment>